<name>A0A4R3LQN3_9GAMM</name>
<feature type="compositionally biased region" description="Low complexity" evidence="1">
    <location>
        <begin position="174"/>
        <end position="194"/>
    </location>
</feature>
<dbReference type="EMBL" id="SMAF01000003">
    <property type="protein sequence ID" value="TCT00377.1"/>
    <property type="molecule type" value="Genomic_DNA"/>
</dbReference>
<dbReference type="OrthoDB" id="5951700at2"/>
<evidence type="ECO:0000313" key="3">
    <source>
        <dbReference type="Proteomes" id="UP000294599"/>
    </source>
</evidence>
<dbReference type="Proteomes" id="UP000294599">
    <property type="component" value="Unassembled WGS sequence"/>
</dbReference>
<protein>
    <recommendedName>
        <fullName evidence="4">General secretion pathway protein N</fullName>
    </recommendedName>
</protein>
<proteinExistence type="predicted"/>
<keyword evidence="3" id="KW-1185">Reference proteome</keyword>
<dbReference type="RefSeq" id="WP_132577240.1">
    <property type="nucleotide sequence ID" value="NZ_JBHLWF010000007.1"/>
</dbReference>
<gene>
    <name evidence="2" type="ORF">EDC25_103145</name>
</gene>
<evidence type="ECO:0000256" key="1">
    <source>
        <dbReference type="SAM" id="MobiDB-lite"/>
    </source>
</evidence>
<evidence type="ECO:0000313" key="2">
    <source>
        <dbReference type="EMBL" id="TCT00377.1"/>
    </source>
</evidence>
<sequence length="239" mass="25467">MTRTQAQQMTRVLMVAVALLGALYLLLLAGFGRGVPGVGAGEIEPIPALQLSEAQVELPGLDVFDDIVNRPLFADDRRPHAKETAQEPEAPVEAPPAVALNVALTGIIHTPGTRVVLVRDNMTGRSLNLTENMPLPGEQGAWIVKSIEPRRVVFQESGSDNETVLELAIGAAPSNPAPAPRAAAAPAASNARGAPPQPSAGTPQTADAEDEVARRAAEIRRRIEERRAQLRREAESQKR</sequence>
<accession>A0A4R3LQN3</accession>
<organism evidence="2 3">
    <name type="scientific">Pseudofulvimonas gallinarii</name>
    <dbReference type="NCBI Taxonomy" id="634155"/>
    <lineage>
        <taxon>Bacteria</taxon>
        <taxon>Pseudomonadati</taxon>
        <taxon>Pseudomonadota</taxon>
        <taxon>Gammaproteobacteria</taxon>
        <taxon>Lysobacterales</taxon>
        <taxon>Rhodanobacteraceae</taxon>
        <taxon>Pseudofulvimonas</taxon>
    </lineage>
</organism>
<feature type="region of interest" description="Disordered" evidence="1">
    <location>
        <begin position="174"/>
        <end position="217"/>
    </location>
</feature>
<comment type="caution">
    <text evidence="2">The sequence shown here is derived from an EMBL/GenBank/DDBJ whole genome shotgun (WGS) entry which is preliminary data.</text>
</comment>
<dbReference type="AlphaFoldDB" id="A0A4R3LQN3"/>
<reference evidence="2 3" key="1">
    <citation type="submission" date="2019-03" db="EMBL/GenBank/DDBJ databases">
        <title>Genomic Encyclopedia of Type Strains, Phase IV (KMG-IV): sequencing the most valuable type-strain genomes for metagenomic binning, comparative biology and taxonomic classification.</title>
        <authorList>
            <person name="Goeker M."/>
        </authorList>
    </citation>
    <scope>NUCLEOTIDE SEQUENCE [LARGE SCALE GENOMIC DNA]</scope>
    <source>
        <strain evidence="2 3">DSM 21944</strain>
    </source>
</reference>
<evidence type="ECO:0008006" key="4">
    <source>
        <dbReference type="Google" id="ProtNLM"/>
    </source>
</evidence>